<dbReference type="PANTHER" id="PTHR12882:SF1">
    <property type="entry name" value="TRANSCRIPTION ELONGATION FACTOR SPT4"/>
    <property type="match status" value="1"/>
</dbReference>
<feature type="compositionally biased region" description="Gly residues" evidence="6">
    <location>
        <begin position="510"/>
        <end position="527"/>
    </location>
</feature>
<evidence type="ECO:0000256" key="5">
    <source>
        <dbReference type="SAM" id="Coils"/>
    </source>
</evidence>
<feature type="domain" description="Spt4/RpoE2 zinc finger" evidence="7">
    <location>
        <begin position="33"/>
        <end position="109"/>
    </location>
</feature>
<feature type="region of interest" description="Disordered" evidence="6">
    <location>
        <begin position="505"/>
        <end position="692"/>
    </location>
</feature>
<feature type="compositionally biased region" description="Gly residues" evidence="6">
    <location>
        <begin position="1098"/>
        <end position="1118"/>
    </location>
</feature>
<dbReference type="Pfam" id="PF06093">
    <property type="entry name" value="Spt4"/>
    <property type="match status" value="1"/>
</dbReference>
<feature type="compositionally biased region" description="Low complexity" evidence="6">
    <location>
        <begin position="1133"/>
        <end position="1173"/>
    </location>
</feature>
<feature type="region of interest" description="Disordered" evidence="6">
    <location>
        <begin position="1096"/>
        <end position="1239"/>
    </location>
</feature>
<comment type="similarity">
    <text evidence="2">Belongs to the SPT4 family.</text>
</comment>
<feature type="compositionally biased region" description="Gly residues" evidence="6">
    <location>
        <begin position="534"/>
        <end position="543"/>
    </location>
</feature>
<comment type="subcellular location">
    <subcellularLocation>
        <location evidence="1">Nucleus</location>
    </subcellularLocation>
</comment>
<feature type="compositionally biased region" description="Low complexity" evidence="6">
    <location>
        <begin position="636"/>
        <end position="651"/>
    </location>
</feature>
<dbReference type="SUPFAM" id="SSF63393">
    <property type="entry name" value="RNA polymerase subunits"/>
    <property type="match status" value="1"/>
</dbReference>
<proteinExistence type="inferred from homology"/>
<feature type="compositionally biased region" description="Low complexity" evidence="6">
    <location>
        <begin position="388"/>
        <end position="463"/>
    </location>
</feature>
<dbReference type="GO" id="GO:0140673">
    <property type="term" value="P:transcription elongation-coupled chromatin remodeling"/>
    <property type="evidence" value="ECO:0007669"/>
    <property type="project" value="InterPro"/>
</dbReference>
<evidence type="ECO:0000259" key="7">
    <source>
        <dbReference type="SMART" id="SM01389"/>
    </source>
</evidence>
<evidence type="ECO:0000256" key="1">
    <source>
        <dbReference type="ARBA" id="ARBA00004123"/>
    </source>
</evidence>
<feature type="compositionally biased region" description="Low complexity" evidence="6">
    <location>
        <begin position="816"/>
        <end position="829"/>
    </location>
</feature>
<dbReference type="GeneID" id="25737200"/>
<feature type="coiled-coil region" evidence="5">
    <location>
        <begin position="1392"/>
        <end position="1468"/>
    </location>
</feature>
<keyword evidence="4" id="KW-0539">Nucleus</keyword>
<evidence type="ECO:0000313" key="8">
    <source>
        <dbReference type="EMBL" id="KIZ03639.1"/>
    </source>
</evidence>
<dbReference type="OrthoDB" id="248751at2759"/>
<dbReference type="GO" id="GO:0032044">
    <property type="term" value="C:DSIF complex"/>
    <property type="evidence" value="ECO:0007669"/>
    <property type="project" value="TreeGrafter"/>
</dbReference>
<feature type="region of interest" description="Disordered" evidence="6">
    <location>
        <begin position="875"/>
        <end position="954"/>
    </location>
</feature>
<evidence type="ECO:0000313" key="9">
    <source>
        <dbReference type="Proteomes" id="UP000054498"/>
    </source>
</evidence>
<dbReference type="EMBL" id="KK100813">
    <property type="protein sequence ID" value="KIZ03639.1"/>
    <property type="molecule type" value="Genomic_DNA"/>
</dbReference>
<keyword evidence="3" id="KW-0804">Transcription</keyword>
<dbReference type="CDD" id="cd07973">
    <property type="entry name" value="Spt4"/>
    <property type="match status" value="1"/>
</dbReference>
<evidence type="ECO:0000256" key="2">
    <source>
        <dbReference type="ARBA" id="ARBA00010464"/>
    </source>
</evidence>
<feature type="compositionally biased region" description="Pro residues" evidence="6">
    <location>
        <begin position="801"/>
        <end position="815"/>
    </location>
</feature>
<feature type="compositionally biased region" description="Gly residues" evidence="6">
    <location>
        <begin position="464"/>
        <end position="474"/>
    </location>
</feature>
<feature type="compositionally biased region" description="Low complexity" evidence="6">
    <location>
        <begin position="1190"/>
        <end position="1205"/>
    </location>
</feature>
<feature type="compositionally biased region" description="Basic residues" evidence="6">
    <location>
        <begin position="1180"/>
        <end position="1189"/>
    </location>
</feature>
<feature type="compositionally biased region" description="Basic and acidic residues" evidence="6">
    <location>
        <begin position="939"/>
        <end position="954"/>
    </location>
</feature>
<protein>
    <submittedName>
        <fullName evidence="8">Putative Transcription elongation factor SPT4</fullName>
    </submittedName>
</protein>
<feature type="compositionally biased region" description="Low complexity" evidence="6">
    <location>
        <begin position="913"/>
        <end position="936"/>
    </location>
</feature>
<dbReference type="InterPro" id="IPR009287">
    <property type="entry name" value="Spt4"/>
</dbReference>
<organism evidence="8 9">
    <name type="scientific">Monoraphidium neglectum</name>
    <dbReference type="NCBI Taxonomy" id="145388"/>
    <lineage>
        <taxon>Eukaryota</taxon>
        <taxon>Viridiplantae</taxon>
        <taxon>Chlorophyta</taxon>
        <taxon>core chlorophytes</taxon>
        <taxon>Chlorophyceae</taxon>
        <taxon>CS clade</taxon>
        <taxon>Sphaeropleales</taxon>
        <taxon>Selenastraceae</taxon>
        <taxon>Monoraphidium</taxon>
    </lineage>
</organism>
<evidence type="ECO:0000256" key="4">
    <source>
        <dbReference type="ARBA" id="ARBA00023242"/>
    </source>
</evidence>
<dbReference type="GO" id="GO:0003746">
    <property type="term" value="F:translation elongation factor activity"/>
    <property type="evidence" value="ECO:0007669"/>
    <property type="project" value="UniProtKB-KW"/>
</dbReference>
<dbReference type="KEGG" id="mng:MNEG_4322"/>
<feature type="region of interest" description="Disordered" evidence="6">
    <location>
        <begin position="1553"/>
        <end position="1590"/>
    </location>
</feature>
<dbReference type="STRING" id="145388.A0A0D2LA45"/>
<evidence type="ECO:0000256" key="6">
    <source>
        <dbReference type="SAM" id="MobiDB-lite"/>
    </source>
</evidence>
<keyword evidence="9" id="KW-1185">Reference proteome</keyword>
<dbReference type="GO" id="GO:0008270">
    <property type="term" value="F:zinc ion binding"/>
    <property type="evidence" value="ECO:0007669"/>
    <property type="project" value="InterPro"/>
</dbReference>
<dbReference type="RefSeq" id="XP_013902658.1">
    <property type="nucleotide sequence ID" value="XM_014047204.1"/>
</dbReference>
<dbReference type="SMART" id="SM01389">
    <property type="entry name" value="Spt4"/>
    <property type="match status" value="1"/>
</dbReference>
<feature type="compositionally biased region" description="Gly residues" evidence="6">
    <location>
        <begin position="902"/>
        <end position="912"/>
    </location>
</feature>
<dbReference type="InterPro" id="IPR038510">
    <property type="entry name" value="Spt4_sf"/>
</dbReference>
<dbReference type="PANTHER" id="PTHR12882">
    <property type="entry name" value="SUPPRESSOR OF TY 4"/>
    <property type="match status" value="1"/>
</dbReference>
<keyword evidence="8" id="KW-0648">Protein biosynthesis</keyword>
<feature type="region of interest" description="Disordered" evidence="6">
    <location>
        <begin position="1262"/>
        <end position="1284"/>
    </location>
</feature>
<evidence type="ECO:0000256" key="3">
    <source>
        <dbReference type="ARBA" id="ARBA00023163"/>
    </source>
</evidence>
<dbReference type="GO" id="GO:0006355">
    <property type="term" value="P:regulation of DNA-templated transcription"/>
    <property type="evidence" value="ECO:0007669"/>
    <property type="project" value="InterPro"/>
</dbReference>
<dbReference type="GO" id="GO:0000993">
    <property type="term" value="F:RNA polymerase II complex binding"/>
    <property type="evidence" value="ECO:0007669"/>
    <property type="project" value="TreeGrafter"/>
</dbReference>
<feature type="compositionally biased region" description="Low complexity" evidence="6">
    <location>
        <begin position="889"/>
        <end position="901"/>
    </location>
</feature>
<dbReference type="InterPro" id="IPR022800">
    <property type="entry name" value="Spt4/RpoE2_Znf"/>
</dbReference>
<dbReference type="Proteomes" id="UP000054498">
    <property type="component" value="Unassembled WGS sequence"/>
</dbReference>
<dbReference type="Gene3D" id="3.30.40.210">
    <property type="match status" value="1"/>
</dbReference>
<dbReference type="InterPro" id="IPR029040">
    <property type="entry name" value="RPABC4/Spt4"/>
</dbReference>
<reference evidence="8 9" key="1">
    <citation type="journal article" date="2013" name="BMC Genomics">
        <title>Reconstruction of the lipid metabolism for the microalga Monoraphidium neglectum from its genome sequence reveals characteristics suitable for biofuel production.</title>
        <authorList>
            <person name="Bogen C."/>
            <person name="Al-Dilaimi A."/>
            <person name="Albersmeier A."/>
            <person name="Wichmann J."/>
            <person name="Grundmann M."/>
            <person name="Rupp O."/>
            <person name="Lauersen K.J."/>
            <person name="Blifernez-Klassen O."/>
            <person name="Kalinowski J."/>
            <person name="Goesmann A."/>
            <person name="Mussgnug J.H."/>
            <person name="Kruse O."/>
        </authorList>
    </citation>
    <scope>NUCLEOTIDE SEQUENCE [LARGE SCALE GENOMIC DNA]</scope>
    <source>
        <strain evidence="8 9">SAG 48.87</strain>
    </source>
</reference>
<sequence length="1590" mass="162150">MAEDEGLQRMAEVPSLGRPIKGDGDFVALNKMLRACFVCRLVKTERQFIEAGCDNCRFLRMEDDRDAVTNLTTPNFTGMIAVINPKSSWATKWERLDKAVPGCYALAVNEDPPPRLRADAAIAAARSPSPLARAVEPVQVEPNPEHQLRLAYLGDECCAVIDALNELTALQLGGQAVFAGAATDLQRGADALRMLSEALVQGREEGEQQPEPAGRIPLEEALQEADSVLCTLGALQMEDQQRLIARTSRALRAMHVQLLRAPGPQALAGGACFKATIEAQQSWRSVATACRESSATVSECVSGLGLALSKLGSSRQQLLDGGLEADAVDEGDRWVAACIGALQQYASQGEQAAALEQIAARLGALQEGLKGKFGGGSGQPQTPEPPTHQRQQQQQQQPQEQEQPNEQLQEQQQPRGQQQSVLQQSQQPHLEQPQQPHTAPSCGPDAGPASPSAARSPAPSPLGRRGGGGAGGDSTPGSAMEPLAALLDDLVVQCGSLQKEMMALRREALDGGGSDSGSGGRAQGDGGAPRAAGAGVGGGGGRGPRNLLGDFEGRGLRSPGRGRSYTRYDNPLALAAPEDDPAGSGGGEGEREEAAAAPQAASEPASPTRLGPDAAADERESQNTARRSSGGGGAAAVGAAVGMRAAAGAASPPLDAQGSVAGRRGAGAEARGSPTAALQAAPLAPGSPPPPPARVAELFDALAVVHARCPAALRELPRFEALSGPDLRAWLAAGAECGRAAAAIGGAEADGRAGDALGAANDREAGPESLALSPNAPASPGSWRIPAVYTPGRQVDSDPAAPAPEARPSPGPPAVGAPGSGASADSSGSGAAGSGGARYAGVQAPPVFEGASGSHGPQLLKRRAQHAGRGRGSLLVEVPDSAGGSAQPEGGASSRGSNSSSCGGGSSEGRLGGASPQAAALSQQQQQQQQQQLQQAEEAEARERQHTQQEARLRAELAEARGQLEATQLQLRRALYRESLPSSARRRSGSLTGAPPLCAEQPLLAPGGAILEENFGSSGGGVGGCGADSDEGEDPLRLQQSVIEVLQQQVSAAQALALERGGEVRRLERQVSELGGIVVAAERAISGALGAEPRAGAVGAGAGAGGLRAEGPGGGGDGAAISRGTAGYERPHSGNNSSRSSRSSSGSSSSSSSSNSSGGSSSGDSSQISGRSQSPERGRTRQQRRRRRQLGSQAAGAGAAGAEAGSVELEIESSPDRAVPLLGRNPRYSDATEHCSSAAAAAAPATGALPTAAAAAMPASPLAAARAAAAAASPLSRSPSPTRLALEARLTQQGSAAQSRLRALLAAGGLPRPGGAGAAGRRLAIVGTVRDDGVVTLEPVADAEAGGAAPQPQPQLPAGQGRPQYVRLVEEPAGPEAAAAGATAAHVVWPAREEYEAEVARLRGELEAAQLRVQTGRADYDLLKRELEAQEAQMPQVIRELQEQQMRVQALQHKVQAKDSRLAALQQALDTARGPAPTAGSPPERSQRLEAAAQTEAAVASATAAGDVGTAGGETGEWLLAERLSQLERESAAWAVERAALEERVRTLSQEQRLQLLPPEQPEQRQLRSRSAEVAADDAALGEQVGQRGG</sequence>
<feature type="compositionally biased region" description="Low complexity" evidence="6">
    <location>
        <begin position="595"/>
        <end position="607"/>
    </location>
</feature>
<feature type="region of interest" description="Disordered" evidence="6">
    <location>
        <begin position="757"/>
        <end position="838"/>
    </location>
</feature>
<gene>
    <name evidence="8" type="ORF">MNEG_4322</name>
</gene>
<feature type="region of interest" description="Disordered" evidence="6">
    <location>
        <begin position="369"/>
        <end position="481"/>
    </location>
</feature>
<name>A0A0D2LA45_9CHLO</name>
<keyword evidence="5" id="KW-0175">Coiled coil</keyword>
<feature type="compositionally biased region" description="Low complexity" evidence="6">
    <location>
        <begin position="661"/>
        <end position="684"/>
    </location>
</feature>
<keyword evidence="8" id="KW-0251">Elongation factor</keyword>
<accession>A0A0D2LA45</accession>